<protein>
    <submittedName>
        <fullName evidence="10">L,D-transpeptidase</fullName>
        <ecNumber evidence="10">2.-.-.-</ecNumber>
    </submittedName>
</protein>
<organism evidence="10 11">
    <name type="scientific">Spiribacter pallidus</name>
    <dbReference type="NCBI Taxonomy" id="1987936"/>
    <lineage>
        <taxon>Bacteria</taxon>
        <taxon>Pseudomonadati</taxon>
        <taxon>Pseudomonadota</taxon>
        <taxon>Gammaproteobacteria</taxon>
        <taxon>Chromatiales</taxon>
        <taxon>Ectothiorhodospiraceae</taxon>
        <taxon>Spiribacter</taxon>
    </lineage>
</organism>
<keyword evidence="5 7" id="KW-0573">Peptidoglycan synthesis</keyword>
<dbReference type="InterPro" id="IPR005490">
    <property type="entry name" value="LD_TPept_cat_dom"/>
</dbReference>
<comment type="similarity">
    <text evidence="2">Belongs to the YkuD family.</text>
</comment>
<feature type="chain" id="PRO_5047498222" evidence="8">
    <location>
        <begin position="29"/>
        <end position="191"/>
    </location>
</feature>
<reference evidence="10 11" key="1">
    <citation type="submission" date="2024-02" db="EMBL/GenBank/DDBJ databases">
        <title>New especies of Spiribacter isolated from saline water.</title>
        <authorList>
            <person name="Leon M.J."/>
            <person name="De La Haba R."/>
            <person name="Sanchez-Porro C."/>
            <person name="Ventosa A."/>
        </authorList>
    </citation>
    <scope>NUCLEOTIDE SEQUENCE [LARGE SCALE GENOMIC DNA]</scope>
    <source>
        <strain evidence="11">ag22IC6-390</strain>
    </source>
</reference>
<comment type="caution">
    <text evidence="10">The sequence shown here is derived from an EMBL/GenBank/DDBJ whole genome shotgun (WGS) entry which is preliminary data.</text>
</comment>
<gene>
    <name evidence="10" type="ORF">V6X73_06175</name>
</gene>
<dbReference type="InterPro" id="IPR038063">
    <property type="entry name" value="Transpep_catalytic_dom"/>
</dbReference>
<evidence type="ECO:0000256" key="2">
    <source>
        <dbReference type="ARBA" id="ARBA00005992"/>
    </source>
</evidence>
<accession>A0ABV3TCG7</accession>
<evidence type="ECO:0000256" key="3">
    <source>
        <dbReference type="ARBA" id="ARBA00022679"/>
    </source>
</evidence>
<name>A0ABV3TCG7_9GAMM</name>
<dbReference type="PROSITE" id="PS52029">
    <property type="entry name" value="LD_TPASE"/>
    <property type="match status" value="1"/>
</dbReference>
<evidence type="ECO:0000256" key="5">
    <source>
        <dbReference type="ARBA" id="ARBA00022984"/>
    </source>
</evidence>
<dbReference type="PANTHER" id="PTHR36699:SF1">
    <property type="entry name" value="L,D-TRANSPEPTIDASE YAFK-RELATED"/>
    <property type="match status" value="1"/>
</dbReference>
<keyword evidence="4 7" id="KW-0133">Cell shape</keyword>
<dbReference type="RefSeq" id="WP_367958442.1">
    <property type="nucleotide sequence ID" value="NZ_JBAKFK010000002.1"/>
</dbReference>
<proteinExistence type="inferred from homology"/>
<dbReference type="SUPFAM" id="SSF141523">
    <property type="entry name" value="L,D-transpeptidase catalytic domain-like"/>
    <property type="match status" value="1"/>
</dbReference>
<evidence type="ECO:0000256" key="8">
    <source>
        <dbReference type="SAM" id="SignalP"/>
    </source>
</evidence>
<dbReference type="Pfam" id="PF03734">
    <property type="entry name" value="YkuD"/>
    <property type="match status" value="1"/>
</dbReference>
<feature type="signal peptide" evidence="8">
    <location>
        <begin position="1"/>
        <end position="28"/>
    </location>
</feature>
<dbReference type="CDD" id="cd16913">
    <property type="entry name" value="YkuD_like"/>
    <property type="match status" value="1"/>
</dbReference>
<evidence type="ECO:0000256" key="1">
    <source>
        <dbReference type="ARBA" id="ARBA00004752"/>
    </source>
</evidence>
<feature type="active site" description="Proton donor/acceptor" evidence="7">
    <location>
        <position position="148"/>
    </location>
</feature>
<keyword evidence="11" id="KW-1185">Reference proteome</keyword>
<feature type="domain" description="L,D-TPase catalytic" evidence="9">
    <location>
        <begin position="34"/>
        <end position="191"/>
    </location>
</feature>
<evidence type="ECO:0000313" key="11">
    <source>
        <dbReference type="Proteomes" id="UP001556709"/>
    </source>
</evidence>
<evidence type="ECO:0000256" key="6">
    <source>
        <dbReference type="ARBA" id="ARBA00023316"/>
    </source>
</evidence>
<feature type="active site" description="Nucleophile" evidence="7">
    <location>
        <position position="167"/>
    </location>
</feature>
<evidence type="ECO:0000313" key="10">
    <source>
        <dbReference type="EMBL" id="MEX0469308.1"/>
    </source>
</evidence>
<dbReference type="EMBL" id="JBAKFM010000002">
    <property type="protein sequence ID" value="MEX0469308.1"/>
    <property type="molecule type" value="Genomic_DNA"/>
</dbReference>
<keyword evidence="8" id="KW-0732">Signal</keyword>
<dbReference type="GO" id="GO:0016740">
    <property type="term" value="F:transferase activity"/>
    <property type="evidence" value="ECO:0007669"/>
    <property type="project" value="UniProtKB-KW"/>
</dbReference>
<sequence>MTPRRCRQTIAGALAALMLLAALTGAAAMPYPGTWIRVDTEASVAEIRHGERLVTVLEHVAFGRGGISDLHIRGDNTTPTGRFRINRINRDSRFHLFFAINYPTVEHLDAARRDGIVGHEEYTRALDHAGERGYLPQDGPLGGHIGFHGIGDGDPAIHEDFHWTEGCIAMTNEQIEQFDEFVEIGTPVVIE</sequence>
<comment type="pathway">
    <text evidence="1 7">Cell wall biogenesis; peptidoglycan biosynthesis.</text>
</comment>
<evidence type="ECO:0000259" key="9">
    <source>
        <dbReference type="PROSITE" id="PS52029"/>
    </source>
</evidence>
<dbReference type="PANTHER" id="PTHR36699">
    <property type="entry name" value="LD-TRANSPEPTIDASE"/>
    <property type="match status" value="1"/>
</dbReference>
<dbReference type="Gene3D" id="2.40.440.10">
    <property type="entry name" value="L,D-transpeptidase catalytic domain-like"/>
    <property type="match status" value="1"/>
</dbReference>
<evidence type="ECO:0000256" key="4">
    <source>
        <dbReference type="ARBA" id="ARBA00022960"/>
    </source>
</evidence>
<dbReference type="EC" id="2.-.-.-" evidence="10"/>
<keyword evidence="6 7" id="KW-0961">Cell wall biogenesis/degradation</keyword>
<evidence type="ECO:0000256" key="7">
    <source>
        <dbReference type="PROSITE-ProRule" id="PRU01373"/>
    </source>
</evidence>
<keyword evidence="3 10" id="KW-0808">Transferase</keyword>
<dbReference type="Proteomes" id="UP001556709">
    <property type="component" value="Unassembled WGS sequence"/>
</dbReference>